<comment type="pathway">
    <text evidence="4">Protein modification; protein glycosylation.</text>
</comment>
<proteinExistence type="inferred from homology"/>
<evidence type="ECO:0000256" key="7">
    <source>
        <dbReference type="ARBA" id="ARBA00022676"/>
    </source>
</evidence>
<comment type="similarity">
    <text evidence="5">Belongs to the glycosyltransferase 54 family.</text>
</comment>
<evidence type="ECO:0000256" key="18">
    <source>
        <dbReference type="ARBA" id="ARBA00039706"/>
    </source>
</evidence>
<keyword evidence="11" id="KW-0735">Signal-anchor</keyword>
<dbReference type="InterPro" id="IPR006759">
    <property type="entry name" value="Glyco_transf_54"/>
</dbReference>
<dbReference type="GO" id="GO:0005795">
    <property type="term" value="C:Golgi stack"/>
    <property type="evidence" value="ECO:0007669"/>
    <property type="project" value="TreeGrafter"/>
</dbReference>
<keyword evidence="15" id="KW-0472">Membrane</keyword>
<evidence type="ECO:0000256" key="11">
    <source>
        <dbReference type="ARBA" id="ARBA00022968"/>
    </source>
</evidence>
<dbReference type="AlphaFoldDB" id="A0AAD9E0B4"/>
<protein>
    <recommendedName>
        <fullName evidence="18">Alpha-1,3-mannosyl-glycoprotein 4-beta-N-acetylglucosaminyltransferase A</fullName>
        <ecNumber evidence="17">2.4.1.145</ecNumber>
    </recommendedName>
    <alternativeName>
        <fullName evidence="19">N-glycosyl-oligosaccharide-glycoprotein N-acetylglucosaminyltransferase IVa</fullName>
    </alternativeName>
    <alternativeName>
        <fullName evidence="20">UDP-N-acetylglucosamine: alpha-1,3-D-mannoside beta-1,4-N-acetylglucosaminyltransferase IVa</fullName>
    </alternativeName>
</protein>
<dbReference type="EMBL" id="JAROKS010000013">
    <property type="protein sequence ID" value="KAK1797732.1"/>
    <property type="molecule type" value="Genomic_DNA"/>
</dbReference>
<evidence type="ECO:0000256" key="28">
    <source>
        <dbReference type="ARBA" id="ARBA00093244"/>
    </source>
</evidence>
<comment type="catalytic activity">
    <reaction evidence="23">
        <text>N(4)-{beta-D-GlcNAc-(1-&gt;2)-alpha-D-Man-(1-&gt;3)-[beta-D-GlcNAc-(1-&gt;2)-alpha-D-Man-(1-&gt;6)]-beta-D-Man-(1-&gt;4)-beta-D-GlcNAc-(1-&gt;4)-beta-D-GlcNAc}-L-asparaginyl-[protein] + UDP-N-acetyl-alpha-D-glucosamine = N(4)-{beta-D-GlcNAc-(1-&gt;2)-[beta-D-GlcNAc-(1-&gt;4)]-alpha-D-Man-(1-&gt;3)-[beta-D-GlcNAc-(1-&gt;2)-alpha-D-Man-(1-&gt;6)]-beta-D-Man-(1-&gt;4)-beta-D-GlcNAc-(1-&gt;4)-beta-D-GlcNAc}-L-asparaginyl-[protein] + UDP + H(+)</text>
        <dbReference type="Rhea" id="RHEA:16057"/>
        <dbReference type="Rhea" id="RHEA-COMP:13526"/>
        <dbReference type="Rhea" id="RHEA-COMP:14374"/>
        <dbReference type="ChEBI" id="CHEBI:15378"/>
        <dbReference type="ChEBI" id="CHEBI:57705"/>
        <dbReference type="ChEBI" id="CHEBI:58223"/>
        <dbReference type="ChEBI" id="CHEBI:60651"/>
        <dbReference type="ChEBI" id="CHEBI:139507"/>
        <dbReference type="EC" id="2.4.1.145"/>
    </reaction>
    <physiologicalReaction direction="left-to-right" evidence="23">
        <dbReference type="Rhea" id="RHEA:16058"/>
    </physiologicalReaction>
</comment>
<keyword evidence="8" id="KW-0808">Transferase</keyword>
<evidence type="ECO:0000256" key="20">
    <source>
        <dbReference type="ARBA" id="ARBA00043139"/>
    </source>
</evidence>
<gene>
    <name evidence="31" type="ORF">P4O66_007930</name>
</gene>
<sequence length="777" mass="87911">MRLRNGAVTTAVVFFTSFLSLSWYTAWQNGKEKLVAYQREFHALRERLRAAEQRTLQRSSELNSILEQFRHAIAETNGSKDALNNFSAFYTISTLSSVVVFVFPPDETQKLLKQLVHRKPLQVPNIYHHLPHLLNNDGSLRPAVQVGQGRTGVSMVMGIPTVKRKVKSYLSETLRSLIDKLSAEEKLDCVIVVFIGEVSVLPSSGKDKRTDIDYVHSVVSGLEKEFFKELNSGLLEVISPPASYYPDLNNLKETFGDSRERVKWRTKQNLDYSFLMMYSVSKGVYYVQLEDDIVAKSNYFATMKNFAMQLASEDWMILEFSQLGFIGKMFQAPDLNLIVEFIFMFYKEKPIDWLLDHVLWVKVCNPEKDAKHCERQKSSLRIRFRPSLFQHVGLHSSLAGKIQKLTDKDFLKPLLHKIHVNPPAEVSTSLKVYQGHTLEKTYTGEDFFWAITPMAGDYVLFKFDRPVSIERFLFRSGNQEHPGDQIKNTTVEILPFLDTELKTKEKYKRTEDRFYRIAEFEKGVAEGSLDPAFNPVAAVRLTVQKDSAVWAIISEPFSSSRVSTFAGASSELQTGVVVLQLPECISSLFPQAHKALLRKYGSGHNSHFCHVVARVKAPEISAAQLNTMPKYYEDKVEDGRACSGVREDFKTCLLQHDCVVKDGRTPSACLREGHCKALQVAFFECKRSMPETVNQAWDSGWSRRCSLPPGGHKRAARIGRLADVLYGGVSMNTGDAKDLYVWHGQRYHSGLCVVNASASTSSSFTVVPPVQGQETIN</sequence>
<comment type="function">
    <text evidence="21">Glycosyltransferase that catalyze the transfer of GlcNAc from UDP-GlcNAc to the GlcNAcbeta1-2Manalpha1-3 arm of the core structure of N-linked glycans through a beta1-4 linkage and participates in the production of tri- and tetra-antennary N-linked sugar chains. Involved in glucose transport by mediating SLC2A2/GLUT2 glycosylation, thereby controlling cell-surface expression of SLC2A2 in pancreatic beta cells.</text>
</comment>
<comment type="catalytic activity">
    <reaction evidence="22">
        <text>N(4)-{beta-D-GlcNAc-(1-&gt;2)-alpha-D-Man-(1-&gt;3)-[alpha-D-Man-(1-&gt;3)-{alpha-D-Man-(1-&gt;6)}-alpha-D-Man-(1-&gt;6)]-beta-D-Man-(1-&gt;4)-beta-D-GlcNAc-(1-&gt;4)-beta-D-GlcNAc}-asparaginyl-[protein] + UDP-N-acetyl-alpha-D-glucosamine = N(4)-{beta-D-GlcNAc-(1-&gt;2)-[beta-D-GlcNAc-(1-&gt;4)]-alpha-D-Man-(1-&gt;3)-[alpha-D-Man-(1-&gt;3)-{alpha-D-Man-(1-&gt;6)}-alpha-D-Man-(1-&gt;6)]-beta-D-Man-(1-&gt;4)-beta-D-GlcNAc-(1-&gt;4)-beta-D-GlcNAc}-asparaginyl-[protein] + UDP + H(+)</text>
        <dbReference type="Rhea" id="RHEA:69631"/>
        <dbReference type="Rhea" id="RHEA-COMP:17739"/>
        <dbReference type="Rhea" id="RHEA-COMP:17740"/>
        <dbReference type="ChEBI" id="CHEBI:15378"/>
        <dbReference type="ChEBI" id="CHEBI:57705"/>
        <dbReference type="ChEBI" id="CHEBI:58223"/>
        <dbReference type="ChEBI" id="CHEBI:187880"/>
        <dbReference type="ChEBI" id="CHEBI:187881"/>
    </reaction>
    <physiologicalReaction direction="left-to-right" evidence="22">
        <dbReference type="Rhea" id="RHEA:69632"/>
    </physiologicalReaction>
</comment>
<keyword evidence="14" id="KW-0175">Coiled coil</keyword>
<evidence type="ECO:0000256" key="22">
    <source>
        <dbReference type="ARBA" id="ARBA00047414"/>
    </source>
</evidence>
<evidence type="ECO:0000256" key="5">
    <source>
        <dbReference type="ARBA" id="ARBA00009090"/>
    </source>
</evidence>
<comment type="catalytic activity">
    <reaction evidence="25">
        <text>an N(4)-{beta-D-GlcNAc-(1-&gt;2)-alpha-D-Man-(1-&gt;3)-[alpha-D-Man-(1-&gt;6)]-beta-D-Man-(1-&gt;4)-beta-D-GlcNAc-(1-&gt;4)-beta-D-GlcNAc}-L-asparaginyl-[protein] + UDP-N-acetyl-alpha-D-glucosamine = an N(4)-{beta-D-GlcNAc-(1-&gt;2)-[beta-D-GlcNAc-(1-&gt;4)]-alpha-D-Man-(1-&gt;3)-[alpha-D-Man-(1-&gt;6)]-beta-D-Man-(1-&gt;4)-beta-D-GlcNAc-(1-&gt;4)-beta-D-GlcNAc}-L-asparaginyl-[protein] + UDP + H(+)</text>
        <dbReference type="Rhea" id="RHEA:69615"/>
        <dbReference type="Rhea" id="RHEA-COMP:14369"/>
        <dbReference type="Rhea" id="RHEA-COMP:17732"/>
        <dbReference type="ChEBI" id="CHEBI:15378"/>
        <dbReference type="ChEBI" id="CHEBI:57705"/>
        <dbReference type="ChEBI" id="CHEBI:58223"/>
        <dbReference type="ChEBI" id="CHEBI:60615"/>
        <dbReference type="ChEBI" id="CHEBI:187873"/>
    </reaction>
    <physiologicalReaction direction="left-to-right" evidence="25">
        <dbReference type="Rhea" id="RHEA:69616"/>
    </physiologicalReaction>
</comment>
<evidence type="ECO:0000256" key="6">
    <source>
        <dbReference type="ARBA" id="ARBA00022525"/>
    </source>
</evidence>
<evidence type="ECO:0000256" key="27">
    <source>
        <dbReference type="ARBA" id="ARBA00093235"/>
    </source>
</evidence>
<evidence type="ECO:0000256" key="4">
    <source>
        <dbReference type="ARBA" id="ARBA00004922"/>
    </source>
</evidence>
<evidence type="ECO:0000256" key="19">
    <source>
        <dbReference type="ARBA" id="ARBA00043050"/>
    </source>
</evidence>
<keyword evidence="6" id="KW-0964">Secreted</keyword>
<dbReference type="InterPro" id="IPR018793">
    <property type="entry name" value="Cyt_c_oxidase_assmbl_Pet191"/>
</dbReference>
<feature type="non-terminal residue" evidence="31">
    <location>
        <position position="777"/>
    </location>
</feature>
<evidence type="ECO:0000256" key="1">
    <source>
        <dbReference type="ARBA" id="ARBA00001968"/>
    </source>
</evidence>
<evidence type="ECO:0000256" key="3">
    <source>
        <dbReference type="ARBA" id="ARBA00004613"/>
    </source>
</evidence>
<dbReference type="GO" id="GO:0005576">
    <property type="term" value="C:extracellular region"/>
    <property type="evidence" value="ECO:0007669"/>
    <property type="project" value="UniProtKB-SubCell"/>
</dbReference>
<dbReference type="InterPro" id="IPR056576">
    <property type="entry name" value="MGAT4_A/B/C_C"/>
</dbReference>
<dbReference type="Pfam" id="PF23524">
    <property type="entry name" value="MGAT4A_C"/>
    <property type="match status" value="1"/>
</dbReference>
<keyword evidence="7" id="KW-0328">Glycosyltransferase</keyword>
<dbReference type="GO" id="GO:0046872">
    <property type="term" value="F:metal ion binding"/>
    <property type="evidence" value="ECO:0007669"/>
    <property type="project" value="UniProtKB-KW"/>
</dbReference>
<dbReference type="GO" id="GO:0005793">
    <property type="term" value="C:endoplasmic reticulum-Golgi intermediate compartment"/>
    <property type="evidence" value="ECO:0007669"/>
    <property type="project" value="TreeGrafter"/>
</dbReference>
<dbReference type="Pfam" id="PF04666">
    <property type="entry name" value="MGAT4_cons"/>
    <property type="match status" value="1"/>
</dbReference>
<dbReference type="Pfam" id="PF10203">
    <property type="entry name" value="Pet191_N"/>
    <property type="match status" value="1"/>
</dbReference>
<evidence type="ECO:0000256" key="12">
    <source>
        <dbReference type="ARBA" id="ARBA00022989"/>
    </source>
</evidence>
<evidence type="ECO:0000256" key="17">
    <source>
        <dbReference type="ARBA" id="ARBA00038913"/>
    </source>
</evidence>
<reference evidence="31" key="1">
    <citation type="submission" date="2023-03" db="EMBL/GenBank/DDBJ databases">
        <title>Electrophorus voltai genome.</title>
        <authorList>
            <person name="Bian C."/>
        </authorList>
    </citation>
    <scope>NUCLEOTIDE SEQUENCE</scope>
    <source>
        <strain evidence="31">CB-2022</strain>
        <tissue evidence="31">Muscle</tissue>
    </source>
</reference>
<keyword evidence="32" id="KW-1185">Reference proteome</keyword>
<evidence type="ECO:0000313" key="32">
    <source>
        <dbReference type="Proteomes" id="UP001239994"/>
    </source>
</evidence>
<comment type="catalytic activity">
    <reaction evidence="24">
        <text>N(4)-{beta-D-GlcNAc-(1-&gt;2)-alpha-D-Man-(1-&gt;3)-beta-D-Man-(1-&gt;4)-beta-D-GlcNAc-(1-&gt;4)-beta-D-GlcNAc}-asparaginyl-[protein] + UDP-N-acetyl-alpha-D-glucosamine = N(4)-{beta-D-GlcNAc-(1-&gt;2)-[beta-D-GlcNAc-(1-&gt;4)]-alpha-D-Man-(1-&gt;3)-beta-D-Man-(1-&gt;4)-beta-D-GlcNAc-(1-&gt;4)-beta-D-GlcNAc}-asparaginyl-[protein] + UDP + H(+)</text>
        <dbReference type="Rhea" id="RHEA:69635"/>
        <dbReference type="Rhea" id="RHEA-COMP:17741"/>
        <dbReference type="Rhea" id="RHEA-COMP:17742"/>
        <dbReference type="ChEBI" id="CHEBI:15378"/>
        <dbReference type="ChEBI" id="CHEBI:57705"/>
        <dbReference type="ChEBI" id="CHEBI:58223"/>
        <dbReference type="ChEBI" id="CHEBI:187882"/>
        <dbReference type="ChEBI" id="CHEBI:187883"/>
    </reaction>
    <physiologicalReaction direction="left-to-right" evidence="24">
        <dbReference type="Rhea" id="RHEA:69636"/>
    </physiologicalReaction>
</comment>
<dbReference type="PANTHER" id="PTHR12062:SF4">
    <property type="entry name" value="ALPHA-1,3-MANNOSYL-GLYCOPROTEIN 4-BETA-N-ACETYLGLUCOSAMINYLTRANSFERASE A"/>
    <property type="match status" value="1"/>
</dbReference>
<feature type="domain" description="MGAT4 conserved region" evidence="29">
    <location>
        <begin position="122"/>
        <end position="410"/>
    </location>
</feature>
<evidence type="ECO:0000256" key="21">
    <source>
        <dbReference type="ARBA" id="ARBA00046033"/>
    </source>
</evidence>
<evidence type="ECO:0000256" key="13">
    <source>
        <dbReference type="ARBA" id="ARBA00023034"/>
    </source>
</evidence>
<evidence type="ECO:0000256" key="16">
    <source>
        <dbReference type="ARBA" id="ARBA00023180"/>
    </source>
</evidence>
<evidence type="ECO:0000259" key="30">
    <source>
        <dbReference type="Pfam" id="PF23524"/>
    </source>
</evidence>
<feature type="domain" description="MGAT4 A/B/C C-terminal" evidence="30">
    <location>
        <begin position="424"/>
        <end position="555"/>
    </location>
</feature>
<comment type="catalytic activity">
    <reaction evidence="26">
        <text>an N(4)-{beta-D-GlcNAc-(1-&gt;2)-alpha-D-Man-(1-&gt;3)-[beta-D-Gal-(1-&gt;4)-beta-D-GlcNAc-(1-&gt;2)-alpha-D-Man-(1-&gt;6)]-beta-D-Man-(1-&gt;4)-beta-D-GlcNAc-(1-&gt;4)-beta-D-GlcNAc}-L-asparaginyl-[protein] + UDP-N-acetyl-alpha-D-glucosamine = an N(4)-{beta-D-GlcNAc-(1-&gt;2)-[beta-D-GlcNAc-(1-&gt;4)]-alpha-D-Man-(1-&gt;3)-[beta-D-Gal-(1-&gt;4)-beta-D-GlcNAc-(1-&gt;2)-alpha-D-Man-(1-&gt;6)]-beta-D-Man-(1-&gt;4)-beta-D-GlcNAc-(1-&gt;4)-beta-D-GlcNAc}-L-asparaginyl-[protein] + UDP + H(+)</text>
        <dbReference type="Rhea" id="RHEA:69627"/>
        <dbReference type="Rhea" id="RHEA-COMP:17737"/>
        <dbReference type="Rhea" id="RHEA-COMP:17738"/>
        <dbReference type="ChEBI" id="CHEBI:15378"/>
        <dbReference type="ChEBI" id="CHEBI:57705"/>
        <dbReference type="ChEBI" id="CHEBI:58223"/>
        <dbReference type="ChEBI" id="CHEBI:187878"/>
        <dbReference type="ChEBI" id="CHEBI:187879"/>
    </reaction>
    <physiologicalReaction direction="left-to-right" evidence="26">
        <dbReference type="Rhea" id="RHEA:69628"/>
    </physiologicalReaction>
</comment>
<accession>A0AAD9E0B4</accession>
<comment type="cofactor">
    <cofactor evidence="1">
        <name>a divalent metal cation</name>
        <dbReference type="ChEBI" id="CHEBI:60240"/>
    </cofactor>
</comment>
<organism evidence="31 32">
    <name type="scientific">Electrophorus voltai</name>
    <dbReference type="NCBI Taxonomy" id="2609070"/>
    <lineage>
        <taxon>Eukaryota</taxon>
        <taxon>Metazoa</taxon>
        <taxon>Chordata</taxon>
        <taxon>Craniata</taxon>
        <taxon>Vertebrata</taxon>
        <taxon>Euteleostomi</taxon>
        <taxon>Actinopterygii</taxon>
        <taxon>Neopterygii</taxon>
        <taxon>Teleostei</taxon>
        <taxon>Ostariophysi</taxon>
        <taxon>Gymnotiformes</taxon>
        <taxon>Gymnotoidei</taxon>
        <taxon>Gymnotidae</taxon>
        <taxon>Electrophorus</taxon>
    </lineage>
</organism>
<keyword evidence="10" id="KW-0479">Metal-binding</keyword>
<dbReference type="GO" id="GO:0005783">
    <property type="term" value="C:endoplasmic reticulum"/>
    <property type="evidence" value="ECO:0007669"/>
    <property type="project" value="TreeGrafter"/>
</dbReference>
<evidence type="ECO:0000259" key="29">
    <source>
        <dbReference type="Pfam" id="PF04666"/>
    </source>
</evidence>
<dbReference type="PANTHER" id="PTHR12062">
    <property type="entry name" value="N-ACETYLGLUCOSAMINYLTRANSFERASE VI"/>
    <property type="match status" value="1"/>
</dbReference>
<name>A0AAD9E0B4_9TELE</name>
<dbReference type="GO" id="GO:0008454">
    <property type="term" value="F:alpha-1,3-mannosylglycoprotein 4-beta-N-acetylglucosaminyltransferase activity"/>
    <property type="evidence" value="ECO:0007669"/>
    <property type="project" value="UniProtKB-EC"/>
</dbReference>
<dbReference type="InterPro" id="IPR057279">
    <property type="entry name" value="MGAT4"/>
</dbReference>
<evidence type="ECO:0000313" key="31">
    <source>
        <dbReference type="EMBL" id="KAK1797732.1"/>
    </source>
</evidence>
<evidence type="ECO:0000256" key="10">
    <source>
        <dbReference type="ARBA" id="ARBA00022723"/>
    </source>
</evidence>
<evidence type="ECO:0000256" key="14">
    <source>
        <dbReference type="ARBA" id="ARBA00023054"/>
    </source>
</evidence>
<keyword evidence="16" id="KW-0325">Glycoprotein</keyword>
<comment type="catalytic activity">
    <reaction evidence="27">
        <text>an N(4)-{beta-D-GlcNAc-(1-&gt;2)-alpha-D-Man-(1-&gt;3)-[beta-D-GlcNAc-(1-&gt;2)-alpha-D-Man-(1-&gt;6)]-beta-D-Man-(1-&gt;4)-beta-D-GlcNAc-(1-&gt;4)-[alpha-L-Fuc-(1-&gt;6)]-beta-D-GlcNAc}-L-asparaginyl-[protein] + UDP-N-acetyl-alpha-D-glucosamine = N(4)-{beta-D-GlcNAc-(1-&gt;2)-[beta-D-GlcNAc-(1-&gt;4)]-alpha-D-Man-(1-&gt;3)-[beta-D-GlcNAc-(1-&gt;2)-alpha-D-Man-(1-&gt;6)]-beta-D-Man-(1-&gt;4)-beta-D-GlcNAc-(1-&gt;4)-[alpha-L-Fuc-(1-&gt;6)]-beta-D-GlcNAc}-asparaginyl-[protein] + UDP + H(+)</text>
        <dbReference type="Rhea" id="RHEA:69623"/>
        <dbReference type="Rhea" id="RHEA-COMP:13532"/>
        <dbReference type="Rhea" id="RHEA-COMP:18198"/>
        <dbReference type="ChEBI" id="CHEBI:15378"/>
        <dbReference type="ChEBI" id="CHEBI:57705"/>
        <dbReference type="ChEBI" id="CHEBI:58223"/>
        <dbReference type="ChEBI" id="CHEBI:137207"/>
        <dbReference type="ChEBI" id="CHEBI:187877"/>
    </reaction>
    <physiologicalReaction direction="left-to-right" evidence="27">
        <dbReference type="Rhea" id="RHEA:69624"/>
    </physiologicalReaction>
</comment>
<evidence type="ECO:0000256" key="15">
    <source>
        <dbReference type="ARBA" id="ARBA00023136"/>
    </source>
</evidence>
<evidence type="ECO:0000256" key="24">
    <source>
        <dbReference type="ARBA" id="ARBA00049146"/>
    </source>
</evidence>
<evidence type="ECO:0000256" key="8">
    <source>
        <dbReference type="ARBA" id="ARBA00022679"/>
    </source>
</evidence>
<dbReference type="EC" id="2.4.1.145" evidence="17"/>
<keyword evidence="12" id="KW-1133">Transmembrane helix</keyword>
<dbReference type="GO" id="GO:0000139">
    <property type="term" value="C:Golgi membrane"/>
    <property type="evidence" value="ECO:0007669"/>
    <property type="project" value="UniProtKB-SubCell"/>
</dbReference>
<evidence type="ECO:0000256" key="2">
    <source>
        <dbReference type="ARBA" id="ARBA00004323"/>
    </source>
</evidence>
<dbReference type="Proteomes" id="UP001239994">
    <property type="component" value="Unassembled WGS sequence"/>
</dbReference>
<evidence type="ECO:0000256" key="26">
    <source>
        <dbReference type="ARBA" id="ARBA00093225"/>
    </source>
</evidence>
<comment type="catalytic activity">
    <reaction evidence="28">
        <text>an N(4)-{beta-D-GlcNAc-(1-&gt;2)-alpha-D-Man-(1-&gt;3)-[beta-D-GlcNAc-(1-&gt;2)-[beta-D-GlcNAc-(1-&gt;6)]-alpha-D-Man-(1-&gt;6)]-beta-D-Man-(1-&gt;4)-beta-D-GlcNAc-(1-&gt;4)-beta-D-GlcNAc}-L-asparaginyl-[protein] + UDP-N-acetyl-alpha-D-glucosamine = an N(4)-{beta-D-GlcNAc-(1-&gt;2)-[beta-D-GlcNAc-(1-&gt;4)]-alpha-D-Man-(1-&gt;3)-[beta-D-GlcNAc-(1-&gt;2)-[beta-D-GlcNAc-(1-&gt;6)]-alpha-D-Man-(1-&gt;6)]-beta-D-Man-(1-&gt;4)-beta-D-GlcNAc-(1-&gt;4)-beta-D-GlcNAc}-L-asparaginyl-[protein] + UDP + H(+)</text>
        <dbReference type="Rhea" id="RHEA:69619"/>
        <dbReference type="Rhea" id="RHEA-COMP:17733"/>
        <dbReference type="Rhea" id="RHEA-COMP:17734"/>
        <dbReference type="ChEBI" id="CHEBI:15378"/>
        <dbReference type="ChEBI" id="CHEBI:57705"/>
        <dbReference type="ChEBI" id="CHEBI:58223"/>
        <dbReference type="ChEBI" id="CHEBI:187874"/>
        <dbReference type="ChEBI" id="CHEBI:187875"/>
    </reaction>
    <physiologicalReaction direction="left-to-right" evidence="28">
        <dbReference type="Rhea" id="RHEA:69620"/>
    </physiologicalReaction>
</comment>
<dbReference type="GO" id="GO:0006487">
    <property type="term" value="P:protein N-linked glycosylation"/>
    <property type="evidence" value="ECO:0007669"/>
    <property type="project" value="TreeGrafter"/>
</dbReference>
<keyword evidence="13" id="KW-0333">Golgi apparatus</keyword>
<evidence type="ECO:0000256" key="25">
    <source>
        <dbReference type="ARBA" id="ARBA00093220"/>
    </source>
</evidence>
<comment type="subcellular location">
    <subcellularLocation>
        <location evidence="2">Golgi apparatus membrane</location>
        <topology evidence="2">Single-pass type II membrane protein</topology>
    </subcellularLocation>
    <subcellularLocation>
        <location evidence="3">Secreted</location>
    </subcellularLocation>
</comment>
<comment type="caution">
    <text evidence="31">The sequence shown here is derived from an EMBL/GenBank/DDBJ whole genome shotgun (WGS) entry which is preliminary data.</text>
</comment>
<keyword evidence="9" id="KW-0812">Transmembrane</keyword>
<evidence type="ECO:0000256" key="9">
    <source>
        <dbReference type="ARBA" id="ARBA00022692"/>
    </source>
</evidence>
<evidence type="ECO:0000256" key="23">
    <source>
        <dbReference type="ARBA" id="ARBA00048608"/>
    </source>
</evidence>